<organism evidence="2 3">
    <name type="scientific">Stephania japonica</name>
    <dbReference type="NCBI Taxonomy" id="461633"/>
    <lineage>
        <taxon>Eukaryota</taxon>
        <taxon>Viridiplantae</taxon>
        <taxon>Streptophyta</taxon>
        <taxon>Embryophyta</taxon>
        <taxon>Tracheophyta</taxon>
        <taxon>Spermatophyta</taxon>
        <taxon>Magnoliopsida</taxon>
        <taxon>Ranunculales</taxon>
        <taxon>Menispermaceae</taxon>
        <taxon>Menispermoideae</taxon>
        <taxon>Cissampelideae</taxon>
        <taxon>Stephania</taxon>
    </lineage>
</organism>
<protein>
    <submittedName>
        <fullName evidence="2">Uncharacterized protein</fullName>
    </submittedName>
</protein>
<reference evidence="2 3" key="1">
    <citation type="submission" date="2024-01" db="EMBL/GenBank/DDBJ databases">
        <title>Genome assemblies of Stephania.</title>
        <authorList>
            <person name="Yang L."/>
        </authorList>
    </citation>
    <scope>NUCLEOTIDE SEQUENCE [LARGE SCALE GENOMIC DNA]</scope>
    <source>
        <strain evidence="2">QJT</strain>
        <tissue evidence="2">Leaf</tissue>
    </source>
</reference>
<evidence type="ECO:0000313" key="2">
    <source>
        <dbReference type="EMBL" id="KAK9089987.1"/>
    </source>
</evidence>
<accession>A0AAP0EFQ9</accession>
<evidence type="ECO:0000313" key="3">
    <source>
        <dbReference type="Proteomes" id="UP001417504"/>
    </source>
</evidence>
<feature type="region of interest" description="Disordered" evidence="1">
    <location>
        <begin position="1"/>
        <end position="80"/>
    </location>
</feature>
<proteinExistence type="predicted"/>
<dbReference type="Proteomes" id="UP001417504">
    <property type="component" value="Unassembled WGS sequence"/>
</dbReference>
<keyword evidence="3" id="KW-1185">Reference proteome</keyword>
<dbReference type="EMBL" id="JBBNAE010000010">
    <property type="protein sequence ID" value="KAK9089987.1"/>
    <property type="molecule type" value="Genomic_DNA"/>
</dbReference>
<name>A0AAP0EFQ9_9MAGN</name>
<sequence>MVEEEEQEEDIKLNKGWHGPASPARPVTVPPSPLLPPRKRGVTASREERESGAPPSPNTRAQAAELPSAGDPWVLCPRMKRGRSKDFSPPEYVYLFRRARPLFGLGSGIGSKWQSGPGDPILEKKGANRCVEETWAMSAEMWMEVDGLTD</sequence>
<gene>
    <name evidence="2" type="ORF">Sjap_023164</name>
</gene>
<dbReference type="AlphaFoldDB" id="A0AAP0EFQ9"/>
<comment type="caution">
    <text evidence="2">The sequence shown here is derived from an EMBL/GenBank/DDBJ whole genome shotgun (WGS) entry which is preliminary data.</text>
</comment>
<evidence type="ECO:0000256" key="1">
    <source>
        <dbReference type="SAM" id="MobiDB-lite"/>
    </source>
</evidence>